<sequence length="53" mass="5561">MTAFTLLVVVLVAALVVPFVWMEVPAAVHRRWTARRGGGPIDRTPTGGGTATG</sequence>
<keyword evidence="2" id="KW-1185">Reference proteome</keyword>
<evidence type="ECO:0000313" key="2">
    <source>
        <dbReference type="Proteomes" id="UP000515728"/>
    </source>
</evidence>
<evidence type="ECO:0000313" key="1">
    <source>
        <dbReference type="EMBL" id="QNG54719.1"/>
    </source>
</evidence>
<dbReference type="EMBL" id="CP060131">
    <property type="protein sequence ID" value="QNG54719.1"/>
    <property type="molecule type" value="Genomic_DNA"/>
</dbReference>
<proteinExistence type="predicted"/>
<dbReference type="KEGG" id="ppel:H6H00_13035"/>
<dbReference type="Proteomes" id="UP000515728">
    <property type="component" value="Chromosome"/>
</dbReference>
<dbReference type="RefSeq" id="WP_185721520.1">
    <property type="nucleotide sequence ID" value="NZ_BAAAWI010000001.1"/>
</dbReference>
<accession>A0A7G7MPK8</accession>
<reference evidence="1 2" key="1">
    <citation type="submission" date="2020-08" db="EMBL/GenBank/DDBJ databases">
        <authorList>
            <person name="Mo P."/>
        </authorList>
    </citation>
    <scope>NUCLEOTIDE SEQUENCE [LARGE SCALE GENOMIC DNA]</scope>
    <source>
        <strain evidence="1 2">CGMCC 4.1532</strain>
    </source>
</reference>
<name>A0A7G7MPK8_9PSEU</name>
<organism evidence="1 2">
    <name type="scientific">Pseudonocardia petroleophila</name>
    <dbReference type="NCBI Taxonomy" id="37331"/>
    <lineage>
        <taxon>Bacteria</taxon>
        <taxon>Bacillati</taxon>
        <taxon>Actinomycetota</taxon>
        <taxon>Actinomycetes</taxon>
        <taxon>Pseudonocardiales</taxon>
        <taxon>Pseudonocardiaceae</taxon>
        <taxon>Pseudonocardia</taxon>
    </lineage>
</organism>
<protein>
    <submittedName>
        <fullName evidence="1">Uncharacterized protein</fullName>
    </submittedName>
</protein>
<gene>
    <name evidence="1" type="ORF">H6H00_13035</name>
</gene>
<dbReference type="AlphaFoldDB" id="A0A7G7MPK8"/>